<evidence type="ECO:0000313" key="4">
    <source>
        <dbReference type="EMBL" id="CAE0720511.1"/>
    </source>
</evidence>
<dbReference type="Pfam" id="PF05697">
    <property type="entry name" value="Trigger_N"/>
    <property type="match status" value="1"/>
</dbReference>
<dbReference type="Gene3D" id="3.30.70.1050">
    <property type="entry name" value="Trigger factor ribosome-binding domain"/>
    <property type="match status" value="1"/>
</dbReference>
<feature type="region of interest" description="Disordered" evidence="1">
    <location>
        <begin position="157"/>
        <end position="196"/>
    </location>
</feature>
<feature type="domain" description="Trigger factor ribosome-binding bacterial" evidence="3">
    <location>
        <begin position="89"/>
        <end position="153"/>
    </location>
</feature>
<organism evidence="4">
    <name type="scientific">Pseudo-nitzschia australis</name>
    <dbReference type="NCBI Taxonomy" id="44445"/>
    <lineage>
        <taxon>Eukaryota</taxon>
        <taxon>Sar</taxon>
        <taxon>Stramenopiles</taxon>
        <taxon>Ochrophyta</taxon>
        <taxon>Bacillariophyta</taxon>
        <taxon>Bacillariophyceae</taxon>
        <taxon>Bacillariophycidae</taxon>
        <taxon>Bacillariales</taxon>
        <taxon>Bacillariaceae</taxon>
        <taxon>Pseudo-nitzschia</taxon>
    </lineage>
</organism>
<dbReference type="InterPro" id="IPR008881">
    <property type="entry name" value="Trigger_fac_ribosome-bd_bac"/>
</dbReference>
<dbReference type="InterPro" id="IPR036611">
    <property type="entry name" value="Trigger_fac_ribosome-bd_sf"/>
</dbReference>
<dbReference type="EMBL" id="HBIX01018582">
    <property type="protein sequence ID" value="CAE0720511.1"/>
    <property type="molecule type" value="Transcribed_RNA"/>
</dbReference>
<name>A0A7S4AM89_9STRA</name>
<feature type="chain" id="PRO_5031386464" description="Trigger factor ribosome-binding bacterial domain-containing protein" evidence="2">
    <location>
        <begin position="25"/>
        <end position="253"/>
    </location>
</feature>
<keyword evidence="2" id="KW-0732">Signal</keyword>
<feature type="compositionally biased region" description="Acidic residues" evidence="1">
    <location>
        <begin position="185"/>
        <end position="196"/>
    </location>
</feature>
<gene>
    <name evidence="4" type="ORF">PAUS00366_LOCUS13265</name>
</gene>
<sequence>MMTTTTKILSVLGVWMCCAQSIAAFSVGGFPTASSSTWVRQKTLYSSLGDGWQGDVVESGKIRGCSVTQAGDSVTEWVTTIDGVEADLGRFSDAIYKQITRDAKKQSFQGFRPGTIPPQLLKTYRAYAMDECARETVLEAMQQNNIRPFTTAREEFRIEQVSIPPPKQKGKKKKNKKKGFGSDADGADDETVEVVSEEQSAEPQWLYFETMDLAINAGWAPGQSFSFVATNVKGQKVVPDNQTETAFPLGARR</sequence>
<dbReference type="SUPFAM" id="SSF102735">
    <property type="entry name" value="Trigger factor ribosome-binding domain"/>
    <property type="match status" value="1"/>
</dbReference>
<feature type="compositionally biased region" description="Basic residues" evidence="1">
    <location>
        <begin position="168"/>
        <end position="179"/>
    </location>
</feature>
<evidence type="ECO:0000259" key="3">
    <source>
        <dbReference type="Pfam" id="PF05697"/>
    </source>
</evidence>
<accession>A0A7S4AM89</accession>
<dbReference type="GO" id="GO:0006457">
    <property type="term" value="P:protein folding"/>
    <property type="evidence" value="ECO:0007669"/>
    <property type="project" value="InterPro"/>
</dbReference>
<dbReference type="AlphaFoldDB" id="A0A7S4AM89"/>
<reference evidence="4" key="1">
    <citation type="submission" date="2021-01" db="EMBL/GenBank/DDBJ databases">
        <authorList>
            <person name="Corre E."/>
            <person name="Pelletier E."/>
            <person name="Niang G."/>
            <person name="Scheremetjew M."/>
            <person name="Finn R."/>
            <person name="Kale V."/>
            <person name="Holt S."/>
            <person name="Cochrane G."/>
            <person name="Meng A."/>
            <person name="Brown T."/>
            <person name="Cohen L."/>
        </authorList>
    </citation>
    <scope>NUCLEOTIDE SEQUENCE</scope>
    <source>
        <strain evidence="4">10249 10 AB</strain>
    </source>
</reference>
<dbReference type="GO" id="GO:0015031">
    <property type="term" value="P:protein transport"/>
    <property type="evidence" value="ECO:0007669"/>
    <property type="project" value="InterPro"/>
</dbReference>
<proteinExistence type="predicted"/>
<protein>
    <recommendedName>
        <fullName evidence="3">Trigger factor ribosome-binding bacterial domain-containing protein</fullName>
    </recommendedName>
</protein>
<evidence type="ECO:0000256" key="1">
    <source>
        <dbReference type="SAM" id="MobiDB-lite"/>
    </source>
</evidence>
<evidence type="ECO:0000256" key="2">
    <source>
        <dbReference type="SAM" id="SignalP"/>
    </source>
</evidence>
<feature type="signal peptide" evidence="2">
    <location>
        <begin position="1"/>
        <end position="24"/>
    </location>
</feature>